<gene>
    <name evidence="8" type="primary">fliQ</name>
    <name evidence="8" type="ORF">J1C48_01500</name>
</gene>
<evidence type="ECO:0000313" key="8">
    <source>
        <dbReference type="EMBL" id="MBO0661237.1"/>
    </source>
</evidence>
<dbReference type="Proteomes" id="UP000664122">
    <property type="component" value="Unassembled WGS sequence"/>
</dbReference>
<sequence length="90" mass="9558">MNEAEAITIVQSAVWTIVVACGPAVAAAMGVGVVIALFQALTQIQEVTLTFVPKILAIFVVIAMTASFTGAQVYAFTKESYSRIETGFDR</sequence>
<dbReference type="GO" id="GO:0005886">
    <property type="term" value="C:plasma membrane"/>
    <property type="evidence" value="ECO:0007669"/>
    <property type="project" value="UniProtKB-SubCell"/>
</dbReference>
<keyword evidence="4 7" id="KW-0812">Transmembrane</keyword>
<dbReference type="PANTHER" id="PTHR34040:SF2">
    <property type="entry name" value="FLAGELLAR BIOSYNTHETIC PROTEIN FLIQ"/>
    <property type="match status" value="1"/>
</dbReference>
<dbReference type="RefSeq" id="WP_207255877.1">
    <property type="nucleotide sequence ID" value="NZ_JAFMPP010000001.1"/>
</dbReference>
<keyword evidence="6 7" id="KW-0472">Membrane</keyword>
<comment type="similarity">
    <text evidence="2">Belongs to the FliQ/MopD/SpaQ family.</text>
</comment>
<protein>
    <submittedName>
        <fullName evidence="8">Flagellar biosynthetic protein FliQ</fullName>
    </submittedName>
</protein>
<name>A0A939JUR5_9HYPH</name>
<dbReference type="Pfam" id="PF01313">
    <property type="entry name" value="Bac_export_3"/>
    <property type="match status" value="1"/>
</dbReference>
<dbReference type="PIRSF" id="PIRSF004669">
    <property type="entry name" value="FliQ"/>
    <property type="match status" value="1"/>
</dbReference>
<evidence type="ECO:0000256" key="2">
    <source>
        <dbReference type="ARBA" id="ARBA00006156"/>
    </source>
</evidence>
<feature type="transmembrane region" description="Helical" evidence="7">
    <location>
        <begin position="12"/>
        <end position="35"/>
    </location>
</feature>
<feature type="transmembrane region" description="Helical" evidence="7">
    <location>
        <begin position="55"/>
        <end position="76"/>
    </location>
</feature>
<keyword evidence="8" id="KW-0969">Cilium</keyword>
<reference evidence="8" key="1">
    <citation type="submission" date="2021-03" db="EMBL/GenBank/DDBJ databases">
        <title>Whole genome sequence of Jiella sp. CQZ9-1.</title>
        <authorList>
            <person name="Tuo L."/>
        </authorList>
    </citation>
    <scope>NUCLEOTIDE SEQUENCE</scope>
    <source>
        <strain evidence="8">CQZ9-1</strain>
    </source>
</reference>
<organism evidence="8 9">
    <name type="scientific">Jiella flava</name>
    <dbReference type="NCBI Taxonomy" id="2816857"/>
    <lineage>
        <taxon>Bacteria</taxon>
        <taxon>Pseudomonadati</taxon>
        <taxon>Pseudomonadota</taxon>
        <taxon>Alphaproteobacteria</taxon>
        <taxon>Hyphomicrobiales</taxon>
        <taxon>Aurantimonadaceae</taxon>
        <taxon>Jiella</taxon>
    </lineage>
</organism>
<evidence type="ECO:0000256" key="4">
    <source>
        <dbReference type="ARBA" id="ARBA00022692"/>
    </source>
</evidence>
<accession>A0A939JUR5</accession>
<dbReference type="GO" id="GO:0009306">
    <property type="term" value="P:protein secretion"/>
    <property type="evidence" value="ECO:0007669"/>
    <property type="project" value="InterPro"/>
</dbReference>
<comment type="caution">
    <text evidence="8">The sequence shown here is derived from an EMBL/GenBank/DDBJ whole genome shotgun (WGS) entry which is preliminary data.</text>
</comment>
<dbReference type="EMBL" id="JAFMPP010000001">
    <property type="protein sequence ID" value="MBO0661237.1"/>
    <property type="molecule type" value="Genomic_DNA"/>
</dbReference>
<comment type="subcellular location">
    <subcellularLocation>
        <location evidence="1">Cell membrane</location>
        <topology evidence="1">Multi-pass membrane protein</topology>
    </subcellularLocation>
</comment>
<evidence type="ECO:0000256" key="6">
    <source>
        <dbReference type="ARBA" id="ARBA00023136"/>
    </source>
</evidence>
<dbReference type="PRINTS" id="PR00952">
    <property type="entry name" value="TYPE3IMQPROT"/>
</dbReference>
<keyword evidence="8" id="KW-0966">Cell projection</keyword>
<evidence type="ECO:0000313" key="9">
    <source>
        <dbReference type="Proteomes" id="UP000664122"/>
    </source>
</evidence>
<keyword evidence="9" id="KW-1185">Reference proteome</keyword>
<evidence type="ECO:0000256" key="7">
    <source>
        <dbReference type="SAM" id="Phobius"/>
    </source>
</evidence>
<dbReference type="InterPro" id="IPR002191">
    <property type="entry name" value="Bac_export_3"/>
</dbReference>
<keyword evidence="3" id="KW-1003">Cell membrane</keyword>
<evidence type="ECO:0000256" key="1">
    <source>
        <dbReference type="ARBA" id="ARBA00004651"/>
    </source>
</evidence>
<dbReference type="NCBIfam" id="NF004671">
    <property type="entry name" value="PRK06010.1"/>
    <property type="match status" value="1"/>
</dbReference>
<proteinExistence type="inferred from homology"/>
<dbReference type="PANTHER" id="PTHR34040">
    <property type="entry name" value="FLAGELLAR BIOSYNTHETIC PROTEIN FLIQ"/>
    <property type="match status" value="1"/>
</dbReference>
<dbReference type="AlphaFoldDB" id="A0A939JUR5"/>
<keyword evidence="8" id="KW-0282">Flagellum</keyword>
<evidence type="ECO:0000256" key="3">
    <source>
        <dbReference type="ARBA" id="ARBA00022475"/>
    </source>
</evidence>
<keyword evidence="5 7" id="KW-1133">Transmembrane helix</keyword>
<evidence type="ECO:0000256" key="5">
    <source>
        <dbReference type="ARBA" id="ARBA00022989"/>
    </source>
</evidence>